<dbReference type="EC" id="2.6.1.44" evidence="5"/>
<evidence type="ECO:0000256" key="17">
    <source>
        <dbReference type="ARBA" id="ARBA00043726"/>
    </source>
</evidence>
<evidence type="ECO:0000256" key="15">
    <source>
        <dbReference type="ARBA" id="ARBA00043669"/>
    </source>
</evidence>
<reference evidence="36" key="1">
    <citation type="submission" date="2014-03" db="EMBL/GenBank/DDBJ databases">
        <title>The sialotranscriptome of Amblyomma triste, Amblyomma parvum and Amblyomma cajennense ticks, uncovered by 454-based RNA-seq.</title>
        <authorList>
            <person name="Garcia G.R."/>
            <person name="Gardinassi L.G."/>
            <person name="Ribeiro J.M."/>
            <person name="Anatrielo E."/>
            <person name="Ferreira B.R."/>
            <person name="Moreira H.N."/>
            <person name="Mafra C."/>
            <person name="Olegario M.M."/>
            <person name="Szabo P.J."/>
            <person name="Miranda-Santos I.K."/>
            <person name="Maruyama S.R."/>
        </authorList>
    </citation>
    <scope>NUCLEOTIDE SEQUENCE</scope>
    <source>
        <strain evidence="36">Araguapaz</strain>
        <tissue evidence="36">Salivary glands</tissue>
    </source>
</reference>
<evidence type="ECO:0000256" key="24">
    <source>
        <dbReference type="ARBA" id="ARBA00043826"/>
    </source>
</evidence>
<organism evidence="36">
    <name type="scientific">Amblyomma parvum</name>
    <name type="common">South American tick</name>
    <dbReference type="NCBI Taxonomy" id="251391"/>
    <lineage>
        <taxon>Eukaryota</taxon>
        <taxon>Metazoa</taxon>
        <taxon>Ecdysozoa</taxon>
        <taxon>Arthropoda</taxon>
        <taxon>Chelicerata</taxon>
        <taxon>Arachnida</taxon>
        <taxon>Acari</taxon>
        <taxon>Parasitiformes</taxon>
        <taxon>Ixodida</taxon>
        <taxon>Ixodoidea</taxon>
        <taxon>Ixodidae</taxon>
        <taxon>Amblyomminae</taxon>
        <taxon>Amblyomma</taxon>
    </lineage>
</organism>
<comment type="catalytic activity">
    <reaction evidence="33">
        <text>oxaloacetate + L-alanine = L-aspartate + pyruvate</text>
        <dbReference type="Rhea" id="RHEA:77347"/>
        <dbReference type="ChEBI" id="CHEBI:15361"/>
        <dbReference type="ChEBI" id="CHEBI:16452"/>
        <dbReference type="ChEBI" id="CHEBI:29991"/>
        <dbReference type="ChEBI" id="CHEBI:57972"/>
    </reaction>
</comment>
<evidence type="ECO:0000256" key="20">
    <source>
        <dbReference type="ARBA" id="ARBA00043758"/>
    </source>
</evidence>
<keyword evidence="7" id="KW-0808">Transferase</keyword>
<dbReference type="EMBL" id="GBBL01002803">
    <property type="protein sequence ID" value="JAC24517.1"/>
    <property type="molecule type" value="mRNA"/>
</dbReference>
<dbReference type="EC" id="2.6.1.18" evidence="25"/>
<keyword evidence="6" id="KW-0032">Aminotransferase</keyword>
<evidence type="ECO:0000256" key="18">
    <source>
        <dbReference type="ARBA" id="ARBA00043749"/>
    </source>
</evidence>
<comment type="catalytic activity">
    <reaction evidence="19">
        <text>2-oxobutanoate + L-alanine = (2S)-2-aminobutanoate + pyruvate</text>
        <dbReference type="Rhea" id="RHEA:77355"/>
        <dbReference type="ChEBI" id="CHEBI:15361"/>
        <dbReference type="ChEBI" id="CHEBI:16763"/>
        <dbReference type="ChEBI" id="CHEBI:57972"/>
        <dbReference type="ChEBI" id="CHEBI:74359"/>
        <dbReference type="EC" id="2.6.1.44"/>
    </reaction>
</comment>
<comment type="catalytic activity">
    <reaction evidence="23">
        <text>3-oxopropanoate + L-alanine = beta-alanine + pyruvate</text>
        <dbReference type="Rhea" id="RHEA:14077"/>
        <dbReference type="ChEBI" id="CHEBI:15361"/>
        <dbReference type="ChEBI" id="CHEBI:33190"/>
        <dbReference type="ChEBI" id="CHEBI:57966"/>
        <dbReference type="ChEBI" id="CHEBI:57972"/>
        <dbReference type="EC" id="2.6.1.18"/>
    </reaction>
    <physiologicalReaction direction="right-to-left" evidence="23">
        <dbReference type="Rhea" id="RHEA:14079"/>
    </physiologicalReaction>
</comment>
<evidence type="ECO:0000256" key="12">
    <source>
        <dbReference type="ARBA" id="ARBA00041845"/>
    </source>
</evidence>
<evidence type="ECO:0000256" key="25">
    <source>
        <dbReference type="ARBA" id="ARBA00044055"/>
    </source>
</evidence>
<comment type="catalytic activity">
    <reaction evidence="21">
        <text>L-ornithine + pyruvate = 5-amino-2-oxopentanoate + L-alanine</text>
        <dbReference type="Rhea" id="RHEA:77327"/>
        <dbReference type="ChEBI" id="CHEBI:15361"/>
        <dbReference type="ChEBI" id="CHEBI:46911"/>
        <dbReference type="ChEBI" id="CHEBI:57972"/>
        <dbReference type="ChEBI" id="CHEBI:58802"/>
    </reaction>
</comment>
<evidence type="ECO:0000256" key="10">
    <source>
        <dbReference type="ARBA" id="ARBA00039862"/>
    </source>
</evidence>
<comment type="catalytic activity">
    <reaction evidence="30">
        <text>2-oxohexanoate + N(omega),N(omega)-dimethyl-L-arginine = L-2-aminohexanoate + 5-(3,3-dimethylguanidino)-2-oxopentanoate</text>
        <dbReference type="Rhea" id="RHEA:77363"/>
        <dbReference type="ChEBI" id="CHEBI:35177"/>
        <dbReference type="ChEBI" id="CHEBI:58326"/>
        <dbReference type="ChEBI" id="CHEBI:58455"/>
        <dbReference type="ChEBI" id="CHEBI:197301"/>
    </reaction>
</comment>
<evidence type="ECO:0000256" key="34">
    <source>
        <dbReference type="ARBA" id="ARBA00049480"/>
    </source>
</evidence>
<evidence type="ECO:0000256" key="27">
    <source>
        <dbReference type="ARBA" id="ARBA00044258"/>
    </source>
</evidence>
<dbReference type="GO" id="GO:0009436">
    <property type="term" value="P:glyoxylate catabolic process"/>
    <property type="evidence" value="ECO:0007669"/>
    <property type="project" value="TreeGrafter"/>
</dbReference>
<dbReference type="GO" id="GO:0047305">
    <property type="term" value="F:(R)-3-amino-2-methylpropionate-pyruvate transaminase activity"/>
    <property type="evidence" value="ECO:0007669"/>
    <property type="project" value="UniProtKB-EC"/>
</dbReference>
<dbReference type="InterPro" id="IPR015421">
    <property type="entry name" value="PyrdxlP-dep_Trfase_major"/>
</dbReference>
<comment type="subcellular location">
    <subcellularLocation>
        <location evidence="2">Mitochondrion</location>
    </subcellularLocation>
</comment>
<dbReference type="InterPro" id="IPR015424">
    <property type="entry name" value="PyrdxlP-dep_Trfase"/>
</dbReference>
<evidence type="ECO:0000256" key="13">
    <source>
        <dbReference type="ARBA" id="ARBA00042611"/>
    </source>
</evidence>
<evidence type="ECO:0000256" key="7">
    <source>
        <dbReference type="ARBA" id="ARBA00022679"/>
    </source>
</evidence>
<evidence type="ECO:0000256" key="35">
    <source>
        <dbReference type="ARBA" id="ARBA00058068"/>
    </source>
</evidence>
<comment type="catalytic activity">
    <reaction evidence="32">
        <text>N(omega)-methyl-L-arginine + glyoxylate = 5-(3-methylguanidino)-2-oxopentanoate + glycine</text>
        <dbReference type="Rhea" id="RHEA:77323"/>
        <dbReference type="ChEBI" id="CHEBI:36655"/>
        <dbReference type="ChEBI" id="CHEBI:57305"/>
        <dbReference type="ChEBI" id="CHEBI:114953"/>
        <dbReference type="ChEBI" id="CHEBI:197314"/>
    </reaction>
</comment>
<comment type="catalytic activity">
    <reaction evidence="24">
        <text>2-oxopentanoate + N(omega),N(omega)-dimethyl-L-arginine = 5-(3,3-dimethylguanidino)-2-oxopentanoate + L-2-aminopentanoate</text>
        <dbReference type="Rhea" id="RHEA:77359"/>
        <dbReference type="ChEBI" id="CHEBI:28644"/>
        <dbReference type="ChEBI" id="CHEBI:58326"/>
        <dbReference type="ChEBI" id="CHEBI:58441"/>
        <dbReference type="ChEBI" id="CHEBI:197301"/>
    </reaction>
</comment>
<dbReference type="GO" id="GO:0030170">
    <property type="term" value="F:pyridoxal phosphate binding"/>
    <property type="evidence" value="ECO:0007669"/>
    <property type="project" value="InterPro"/>
</dbReference>
<dbReference type="Gene3D" id="3.40.640.10">
    <property type="entry name" value="Type I PLP-dependent aspartate aminotransferase-like (Major domain)"/>
    <property type="match status" value="1"/>
</dbReference>
<evidence type="ECO:0000256" key="5">
    <source>
        <dbReference type="ARBA" id="ARBA00013049"/>
    </source>
</evidence>
<evidence type="ECO:0000256" key="33">
    <source>
        <dbReference type="ARBA" id="ARBA00048916"/>
    </source>
</evidence>
<evidence type="ECO:0000256" key="1">
    <source>
        <dbReference type="ARBA" id="ARBA00001933"/>
    </source>
</evidence>
<evidence type="ECO:0000256" key="28">
    <source>
        <dbReference type="ARBA" id="ARBA00047892"/>
    </source>
</evidence>
<evidence type="ECO:0000256" key="32">
    <source>
        <dbReference type="ARBA" id="ARBA00048760"/>
    </source>
</evidence>
<evidence type="ECO:0000256" key="11">
    <source>
        <dbReference type="ARBA" id="ARBA00041662"/>
    </source>
</evidence>
<evidence type="ECO:0000256" key="14">
    <source>
        <dbReference type="ARBA" id="ARBA00042669"/>
    </source>
</evidence>
<dbReference type="Pfam" id="PF00202">
    <property type="entry name" value="Aminotran_3"/>
    <property type="match status" value="1"/>
</dbReference>
<evidence type="ECO:0000256" key="26">
    <source>
        <dbReference type="ARBA" id="ARBA00044257"/>
    </source>
</evidence>
<comment type="cofactor">
    <cofactor evidence="1">
        <name>pyridoxal 5'-phosphate</name>
        <dbReference type="ChEBI" id="CHEBI:597326"/>
    </cofactor>
</comment>
<dbReference type="PANTHER" id="PTHR45688:SF3">
    <property type="entry name" value="ALANINE--GLYOXYLATE AMINOTRANSFERASE 2, MITOCHONDRIAL"/>
    <property type="match status" value="1"/>
</dbReference>
<evidence type="ECO:0000256" key="19">
    <source>
        <dbReference type="ARBA" id="ARBA00043751"/>
    </source>
</evidence>
<proteinExistence type="evidence at transcript level"/>
<comment type="catalytic activity">
    <reaction evidence="31">
        <text>N(omega),N(omega)-dimethyl-L-arginine + 2-oxobutanoate = 5-(3,3-dimethylguanidino)-2-oxopentanoate + (2S)-2-aminobutanoate</text>
        <dbReference type="Rhea" id="RHEA:77351"/>
        <dbReference type="ChEBI" id="CHEBI:16763"/>
        <dbReference type="ChEBI" id="CHEBI:58326"/>
        <dbReference type="ChEBI" id="CHEBI:74359"/>
        <dbReference type="ChEBI" id="CHEBI:197301"/>
    </reaction>
</comment>
<comment type="catalytic activity">
    <reaction evidence="8">
        <text>glyoxylate + L-alanine = glycine + pyruvate</text>
        <dbReference type="Rhea" id="RHEA:24248"/>
        <dbReference type="ChEBI" id="CHEBI:15361"/>
        <dbReference type="ChEBI" id="CHEBI:36655"/>
        <dbReference type="ChEBI" id="CHEBI:57305"/>
        <dbReference type="ChEBI" id="CHEBI:57972"/>
        <dbReference type="EC" id="2.6.1.44"/>
    </reaction>
    <physiologicalReaction direction="left-to-right" evidence="8">
        <dbReference type="Rhea" id="RHEA:24249"/>
    </physiologicalReaction>
</comment>
<comment type="catalytic activity">
    <reaction evidence="34">
        <text>N(omega),N('omega)-dimethyl-L-arginine + glyoxylate = 5-(3,3'-dimethylguanidino)-2-oxopentanoate + glycine</text>
        <dbReference type="Rhea" id="RHEA:77315"/>
        <dbReference type="ChEBI" id="CHEBI:36655"/>
        <dbReference type="ChEBI" id="CHEBI:57305"/>
        <dbReference type="ChEBI" id="CHEBI:197308"/>
        <dbReference type="ChEBI" id="CHEBI:197310"/>
    </reaction>
</comment>
<dbReference type="AlphaFoldDB" id="A0A023FSC6"/>
<evidence type="ECO:0000256" key="23">
    <source>
        <dbReference type="ARBA" id="ARBA00043825"/>
    </source>
</evidence>
<evidence type="ECO:0000256" key="8">
    <source>
        <dbReference type="ARBA" id="ARBA00033660"/>
    </source>
</evidence>
<evidence type="ECO:0000256" key="22">
    <source>
        <dbReference type="ARBA" id="ARBA00043798"/>
    </source>
</evidence>
<evidence type="ECO:0000256" key="16">
    <source>
        <dbReference type="ARBA" id="ARBA00043679"/>
    </source>
</evidence>
<evidence type="ECO:0000313" key="36">
    <source>
        <dbReference type="EMBL" id="JAC24517.1"/>
    </source>
</evidence>
<dbReference type="PANTHER" id="PTHR45688">
    <property type="match status" value="1"/>
</dbReference>
<comment type="catalytic activity">
    <reaction evidence="20">
        <text>N(omega)-methyl-L-arginine + pyruvate = 5-(3-methylguanidino)-2-oxopentanoate + L-alanine</text>
        <dbReference type="Rhea" id="RHEA:77319"/>
        <dbReference type="ChEBI" id="CHEBI:15361"/>
        <dbReference type="ChEBI" id="CHEBI:57972"/>
        <dbReference type="ChEBI" id="CHEBI:114953"/>
        <dbReference type="ChEBI" id="CHEBI:197314"/>
    </reaction>
</comment>
<dbReference type="EC" id="2.6.1.40" evidence="9"/>
<evidence type="ECO:0000256" key="4">
    <source>
        <dbReference type="ARBA" id="ARBA00011881"/>
    </source>
</evidence>
<dbReference type="GO" id="GO:0008453">
    <property type="term" value="F:alanine-glyoxylate transaminase activity"/>
    <property type="evidence" value="ECO:0007669"/>
    <property type="project" value="UniProtKB-EC"/>
</dbReference>
<dbReference type="GO" id="GO:0016223">
    <property type="term" value="F:beta-alanine:pyruvate transaminase activity"/>
    <property type="evidence" value="ECO:0007669"/>
    <property type="project" value="UniProtKB-EC"/>
</dbReference>
<comment type="catalytic activity">
    <reaction evidence="22">
        <text>N(omega),N('omega)-dimethyl-L-arginine + pyruvate = 5-(3,3'-dimethylguanidino)-2-oxopentanoate + L-alanine</text>
        <dbReference type="Rhea" id="RHEA:77307"/>
        <dbReference type="ChEBI" id="CHEBI:15361"/>
        <dbReference type="ChEBI" id="CHEBI:57972"/>
        <dbReference type="ChEBI" id="CHEBI:197308"/>
        <dbReference type="ChEBI" id="CHEBI:197310"/>
    </reaction>
</comment>
<comment type="catalytic activity">
    <reaction evidence="28">
        <text>N(omega),N(omega)-dimethyl-L-arginine + glyoxylate = 5-(3,3-dimethylguanidino)-2-oxopentanoate + glycine</text>
        <dbReference type="Rhea" id="RHEA:77311"/>
        <dbReference type="ChEBI" id="CHEBI:36655"/>
        <dbReference type="ChEBI" id="CHEBI:57305"/>
        <dbReference type="ChEBI" id="CHEBI:58326"/>
        <dbReference type="ChEBI" id="CHEBI:197301"/>
    </reaction>
</comment>
<evidence type="ECO:0000256" key="3">
    <source>
        <dbReference type="ARBA" id="ARBA00008954"/>
    </source>
</evidence>
<evidence type="ECO:0000256" key="21">
    <source>
        <dbReference type="ARBA" id="ARBA00043777"/>
    </source>
</evidence>
<evidence type="ECO:0000256" key="2">
    <source>
        <dbReference type="ARBA" id="ARBA00004173"/>
    </source>
</evidence>
<comment type="subunit">
    <text evidence="4">Homotetramer.</text>
</comment>
<comment type="catalytic activity">
    <reaction evidence="15">
        <text>N(omega),N(omega)-dimethyl-L-arginine + pyruvate = 5-(3,3-dimethylguanidino)-2-oxopentanoate + L-alanine</text>
        <dbReference type="Rhea" id="RHEA:77303"/>
        <dbReference type="ChEBI" id="CHEBI:15361"/>
        <dbReference type="ChEBI" id="CHEBI:57972"/>
        <dbReference type="ChEBI" id="CHEBI:58326"/>
        <dbReference type="ChEBI" id="CHEBI:197301"/>
    </reaction>
</comment>
<evidence type="ECO:0000256" key="30">
    <source>
        <dbReference type="ARBA" id="ARBA00048500"/>
    </source>
</evidence>
<evidence type="ECO:0000256" key="29">
    <source>
        <dbReference type="ARBA" id="ARBA00048264"/>
    </source>
</evidence>
<comment type="catalytic activity">
    <reaction evidence="18">
        <text>N(omega),N(omega)-dimethyl-L-arginine + oxaloacetate = 5-(3,3-dimethylguanidino)-2-oxopentanoate + L-aspartate</text>
        <dbReference type="Rhea" id="RHEA:77343"/>
        <dbReference type="ChEBI" id="CHEBI:16452"/>
        <dbReference type="ChEBI" id="CHEBI:29991"/>
        <dbReference type="ChEBI" id="CHEBI:58326"/>
        <dbReference type="ChEBI" id="CHEBI:197301"/>
    </reaction>
</comment>
<comment type="similarity">
    <text evidence="3">Belongs to the class-III pyridoxal-phosphate-dependent aminotransferase family.</text>
</comment>
<evidence type="ECO:0000256" key="9">
    <source>
        <dbReference type="ARBA" id="ARBA00039130"/>
    </source>
</evidence>
<dbReference type="InterPro" id="IPR005814">
    <property type="entry name" value="Aminotrans_3"/>
</dbReference>
<accession>A0A023FSC6</accession>
<comment type="function">
    <text evidence="35">Multifunctional aminotransferase with a broad substrate specificity. Catalyzes the conversion of glyoxylate to glycine using alanine as the amino donor. Catalyzes metabolism of not L- but the D-isomer of D-beta-aminoisobutyric acid to generate 2-methyl-3-oxopropanoate and alanine. Catalyzes the transfer of the amino group from beta-alanine to pyruvate to yield L-alanine and 3-oxopropanoate. Can metabolize NG-monomethyl-L-arginine (NMMA), asymmetric NG,NG-dimethyl-L-arginine (ADMA) and symmetric NG,N'G-dimethyl-L-arginine (SDMA). ADMA is a potent inhibitor of nitric-oxide (NO) synthase, and this activity provides mechanism through which the kidney regulates blood pressure.</text>
</comment>
<evidence type="ECO:0000256" key="6">
    <source>
        <dbReference type="ARBA" id="ARBA00022576"/>
    </source>
</evidence>
<dbReference type="GO" id="GO:0005739">
    <property type="term" value="C:mitochondrion"/>
    <property type="evidence" value="ECO:0007669"/>
    <property type="project" value="UniProtKB-SubCell"/>
</dbReference>
<evidence type="ECO:0000256" key="31">
    <source>
        <dbReference type="ARBA" id="ARBA00048560"/>
    </source>
</evidence>
<comment type="catalytic activity">
    <reaction evidence="16">
        <text>(2S)-2-aminobutanoate + glyoxylate = 2-oxobutanoate + glycine</text>
        <dbReference type="Rhea" id="RHEA:77339"/>
        <dbReference type="ChEBI" id="CHEBI:16763"/>
        <dbReference type="ChEBI" id="CHEBI:36655"/>
        <dbReference type="ChEBI" id="CHEBI:57305"/>
        <dbReference type="ChEBI" id="CHEBI:74359"/>
    </reaction>
</comment>
<dbReference type="GO" id="GO:0019481">
    <property type="term" value="P:L-alanine catabolic process, by transamination"/>
    <property type="evidence" value="ECO:0007669"/>
    <property type="project" value="TreeGrafter"/>
</dbReference>
<dbReference type="SUPFAM" id="SSF53383">
    <property type="entry name" value="PLP-dependent transferases"/>
    <property type="match status" value="1"/>
</dbReference>
<name>A0A023FSC6_AMBPA</name>
<comment type="catalytic activity">
    <reaction evidence="17">
        <text>(R)-3-amino-2-methylpropanoate + pyruvate = 2-methyl-3-oxopropanoate + L-alanine</text>
        <dbReference type="Rhea" id="RHEA:18393"/>
        <dbReference type="ChEBI" id="CHEBI:15361"/>
        <dbReference type="ChEBI" id="CHEBI:57700"/>
        <dbReference type="ChEBI" id="CHEBI:57731"/>
        <dbReference type="ChEBI" id="CHEBI:57972"/>
        <dbReference type="EC" id="2.6.1.40"/>
    </reaction>
    <physiologicalReaction direction="left-to-right" evidence="17">
        <dbReference type="Rhea" id="RHEA:18394"/>
    </physiologicalReaction>
</comment>
<comment type="catalytic activity">
    <reaction evidence="29">
        <text>L-ornithine + glyoxylate = 5-amino-2-oxopentanoate + glycine</text>
        <dbReference type="Rhea" id="RHEA:77331"/>
        <dbReference type="ChEBI" id="CHEBI:36655"/>
        <dbReference type="ChEBI" id="CHEBI:46911"/>
        <dbReference type="ChEBI" id="CHEBI:57305"/>
        <dbReference type="ChEBI" id="CHEBI:58802"/>
    </reaction>
</comment>
<protein>
    <recommendedName>
        <fullName evidence="10">Alanine--glyoxylate aminotransferase 2, mitochondrial</fullName>
        <ecNumber evidence="25">2.6.1.18</ecNumber>
        <ecNumber evidence="9">2.6.1.40</ecNumber>
        <ecNumber evidence="5">2.6.1.44</ecNumber>
    </recommendedName>
    <alternativeName>
        <fullName evidence="11">(R)-3-amino-2-methylpropionate--pyruvate transaminase</fullName>
    </alternativeName>
    <alternativeName>
        <fullName evidence="13">Beta-ALAAT II</fullName>
    </alternativeName>
    <alternativeName>
        <fullName evidence="14">Beta-alanine-pyruvate aminotransferase</fullName>
    </alternativeName>
    <alternativeName>
        <fullName evidence="27">D-3-aminoisobutyrate-pyruvate aminotransferase</fullName>
    </alternativeName>
    <alternativeName>
        <fullName evidence="12">D-AIBAT</fullName>
    </alternativeName>
    <alternativeName>
        <fullName evidence="26">D-beta-aminoisobutyrate-pyruvate aminotransferase</fullName>
    </alternativeName>
</protein>
<sequence>MPGDLKVCYFTNSGSEANDLAMMMARLYTGAFDIVSLRNAYHGMSPYCASLCGIGHYKHHIPSSFGTFHAMNPDPYRGLWGGSKCRDSPVQVDRTCSCGTECEAASRYADQLSEVLQQSVSKKKVAAFFAESIQGVGGSVQYPKGYLKKAHKLIKDKGGLLLQMRYKLGLAELVTIIGALKAME</sequence>